<dbReference type="EMBL" id="PFXE01000019">
    <property type="protein sequence ID" value="PJA33803.1"/>
    <property type="molecule type" value="Genomic_DNA"/>
</dbReference>
<feature type="transmembrane region" description="Helical" evidence="1">
    <location>
        <begin position="59"/>
        <end position="82"/>
    </location>
</feature>
<dbReference type="PANTHER" id="PTHR20992:SF9">
    <property type="entry name" value="AT15442P-RELATED"/>
    <property type="match status" value="1"/>
</dbReference>
<keyword evidence="1" id="KW-0472">Membrane</keyword>
<dbReference type="AlphaFoldDB" id="A0A2M7WUP6"/>
<comment type="caution">
    <text evidence="2">The sequence shown here is derived from an EMBL/GenBank/DDBJ whole genome shotgun (WGS) entry which is preliminary data.</text>
</comment>
<name>A0A2M7WUP6_9BACT</name>
<proteinExistence type="predicted"/>
<organism evidence="2 3">
    <name type="scientific">Candidatus Zambryskibacteria bacterium CG_4_9_14_3_um_filter_40_16</name>
    <dbReference type="NCBI Taxonomy" id="1975111"/>
    <lineage>
        <taxon>Bacteria</taxon>
        <taxon>Candidatus Zambryskiibacteriota</taxon>
    </lineage>
</organism>
<evidence type="ECO:0000313" key="2">
    <source>
        <dbReference type="EMBL" id="PJA33803.1"/>
    </source>
</evidence>
<evidence type="ECO:0000256" key="1">
    <source>
        <dbReference type="SAM" id="Phobius"/>
    </source>
</evidence>
<dbReference type="NCBIfam" id="TIGR00341">
    <property type="entry name" value="TIGR00341 family protein"/>
    <property type="match status" value="1"/>
</dbReference>
<feature type="transmembrane region" description="Helical" evidence="1">
    <location>
        <begin position="133"/>
        <end position="151"/>
    </location>
</feature>
<feature type="transmembrane region" description="Helical" evidence="1">
    <location>
        <begin position="94"/>
        <end position="113"/>
    </location>
</feature>
<accession>A0A2M7WUP6</accession>
<keyword evidence="1" id="KW-0812">Transmembrane</keyword>
<reference evidence="3" key="1">
    <citation type="submission" date="2017-09" db="EMBL/GenBank/DDBJ databases">
        <title>Depth-based differentiation of microbial function through sediment-hosted aquifers and enrichment of novel symbionts in the deep terrestrial subsurface.</title>
        <authorList>
            <person name="Probst A.J."/>
            <person name="Ladd B."/>
            <person name="Jarett J.K."/>
            <person name="Geller-Mcgrath D.E."/>
            <person name="Sieber C.M.K."/>
            <person name="Emerson J.B."/>
            <person name="Anantharaman K."/>
            <person name="Thomas B.C."/>
            <person name="Malmstrom R."/>
            <person name="Stieglmeier M."/>
            <person name="Klingl A."/>
            <person name="Woyke T."/>
            <person name="Ryan C.M."/>
            <person name="Banfield J.F."/>
        </authorList>
    </citation>
    <scope>NUCLEOTIDE SEQUENCE [LARGE SCALE GENOMIC DNA]</scope>
</reference>
<evidence type="ECO:0000313" key="3">
    <source>
        <dbReference type="Proteomes" id="UP000231487"/>
    </source>
</evidence>
<sequence>MYNTRMSLNIFNNVSSQEKSSAIESIIKHSTPGQDFFLMVILSVSMASFGVLLDSTVILIGSMLIAPVLYPTISLALALVTADDKLIFRSLVTLAKSVGFALLAGFIIGIFFGSGEAGTNYTIDIIAGSKPSLLYAVVAAISGLAASFAVIKPNLNETLPGVAISVSLVPPLATAGVAIAKFNWVAISNSLILFLVNIAGIVFSGMVVFSLFRLAGKKNIVSEVVKEEDKKIESEISHGDN</sequence>
<feature type="transmembrane region" description="Helical" evidence="1">
    <location>
        <begin position="36"/>
        <end position="53"/>
    </location>
</feature>
<dbReference type="InterPro" id="IPR005240">
    <property type="entry name" value="DUF389"/>
</dbReference>
<dbReference type="PANTHER" id="PTHR20992">
    <property type="entry name" value="AT15442P-RELATED"/>
    <property type="match status" value="1"/>
</dbReference>
<protein>
    <submittedName>
        <fullName evidence="2">TIGR00341 family protein</fullName>
    </submittedName>
</protein>
<keyword evidence="1" id="KW-1133">Transmembrane helix</keyword>
<feature type="transmembrane region" description="Helical" evidence="1">
    <location>
        <begin position="158"/>
        <end position="179"/>
    </location>
</feature>
<gene>
    <name evidence="2" type="ORF">CO184_01010</name>
</gene>
<dbReference type="Proteomes" id="UP000231487">
    <property type="component" value="Unassembled WGS sequence"/>
</dbReference>
<dbReference type="Pfam" id="PF04087">
    <property type="entry name" value="DUF389"/>
    <property type="match status" value="1"/>
</dbReference>
<feature type="transmembrane region" description="Helical" evidence="1">
    <location>
        <begin position="191"/>
        <end position="212"/>
    </location>
</feature>